<comment type="caution">
    <text evidence="2">The sequence shown here is derived from an EMBL/GenBank/DDBJ whole genome shotgun (WGS) entry which is preliminary data.</text>
</comment>
<accession>A0ABT9UCI6</accession>
<feature type="signal peptide" evidence="1">
    <location>
        <begin position="1"/>
        <end position="29"/>
    </location>
</feature>
<sequence length="223" mass="24595">MIKKKWLKSALLIKLVVILTIGTAGTVFAHGGNGGSTSNCSGSYVDHVFIINNNFELQDDGDSVVSGSRDNSKVNLNWEAADGYAITCVKVQGLTNLEYNTYENDGGTLSDTGLQAPKYEYSLWEKVKGKWQWVNYSVDQRIAYVKIYIKELPAPGCTEDYDSSYKYSVSNNANSFEVGPSGNKVVSGKLENNKKTVNWDVINDTELLNHDVVCVKITLEIGK</sequence>
<feature type="chain" id="PRO_5046313801" description="Discoidin domain-containing protein" evidence="1">
    <location>
        <begin position="30"/>
        <end position="223"/>
    </location>
</feature>
<gene>
    <name evidence="2" type="ORF">J2T15_005404</name>
</gene>
<evidence type="ECO:0000256" key="1">
    <source>
        <dbReference type="SAM" id="SignalP"/>
    </source>
</evidence>
<reference evidence="2 3" key="1">
    <citation type="submission" date="2023-07" db="EMBL/GenBank/DDBJ databases">
        <title>Sorghum-associated microbial communities from plants grown in Nebraska, USA.</title>
        <authorList>
            <person name="Schachtman D."/>
        </authorList>
    </citation>
    <scope>NUCLEOTIDE SEQUENCE [LARGE SCALE GENOMIC DNA]</scope>
    <source>
        <strain evidence="2 3">CC482</strain>
    </source>
</reference>
<keyword evidence="1" id="KW-0732">Signal</keyword>
<organism evidence="2 3">
    <name type="scientific">Paenibacillus harenae</name>
    <dbReference type="NCBI Taxonomy" id="306543"/>
    <lineage>
        <taxon>Bacteria</taxon>
        <taxon>Bacillati</taxon>
        <taxon>Bacillota</taxon>
        <taxon>Bacilli</taxon>
        <taxon>Bacillales</taxon>
        <taxon>Paenibacillaceae</taxon>
        <taxon>Paenibacillus</taxon>
    </lineage>
</organism>
<dbReference type="Proteomes" id="UP001229346">
    <property type="component" value="Unassembled WGS sequence"/>
</dbReference>
<name>A0ABT9UCI6_PAEHA</name>
<dbReference type="EMBL" id="JAUSSU010000014">
    <property type="protein sequence ID" value="MDQ0115929.1"/>
    <property type="molecule type" value="Genomic_DNA"/>
</dbReference>
<evidence type="ECO:0008006" key="4">
    <source>
        <dbReference type="Google" id="ProtNLM"/>
    </source>
</evidence>
<evidence type="ECO:0000313" key="2">
    <source>
        <dbReference type="EMBL" id="MDQ0115929.1"/>
    </source>
</evidence>
<keyword evidence="3" id="KW-1185">Reference proteome</keyword>
<evidence type="ECO:0000313" key="3">
    <source>
        <dbReference type="Proteomes" id="UP001229346"/>
    </source>
</evidence>
<dbReference type="RefSeq" id="WP_307207930.1">
    <property type="nucleotide sequence ID" value="NZ_JAUSSU010000014.1"/>
</dbReference>
<proteinExistence type="predicted"/>
<protein>
    <recommendedName>
        <fullName evidence="4">Discoidin domain-containing protein</fullName>
    </recommendedName>
</protein>